<gene>
    <name evidence="2" type="ORF">FCI23_22195</name>
</gene>
<dbReference type="EMBL" id="SUMC01000021">
    <property type="protein sequence ID" value="TKA09550.1"/>
    <property type="molecule type" value="Genomic_DNA"/>
</dbReference>
<dbReference type="PROSITE" id="PS50995">
    <property type="entry name" value="HTH_MARR_2"/>
    <property type="match status" value="1"/>
</dbReference>
<dbReference type="Pfam" id="PF12802">
    <property type="entry name" value="MarR_2"/>
    <property type="match status" value="1"/>
</dbReference>
<dbReference type="InterPro" id="IPR036390">
    <property type="entry name" value="WH_DNA-bd_sf"/>
</dbReference>
<organism evidence="2 3">
    <name type="scientific">Actinacidiphila oryziradicis</name>
    <dbReference type="NCBI Taxonomy" id="2571141"/>
    <lineage>
        <taxon>Bacteria</taxon>
        <taxon>Bacillati</taxon>
        <taxon>Actinomycetota</taxon>
        <taxon>Actinomycetes</taxon>
        <taxon>Kitasatosporales</taxon>
        <taxon>Streptomycetaceae</taxon>
        <taxon>Actinacidiphila</taxon>
    </lineage>
</organism>
<name>A0A4U0SIJ6_9ACTN</name>
<dbReference type="PANTHER" id="PTHR33164">
    <property type="entry name" value="TRANSCRIPTIONAL REGULATOR, MARR FAMILY"/>
    <property type="match status" value="1"/>
</dbReference>
<evidence type="ECO:0000313" key="2">
    <source>
        <dbReference type="EMBL" id="TKA09550.1"/>
    </source>
</evidence>
<evidence type="ECO:0000313" key="3">
    <source>
        <dbReference type="Proteomes" id="UP000305778"/>
    </source>
</evidence>
<sequence>METSATPDVQRIDQATRGLLSGIGRLSRVLFRAGEYGVPRSYASALDALDEGPRRVTDLTGYTGLTQPRVTVVLQELEERGLVQRQRCAEDRRVIRASITPLGRELLEQARQRMAATLLEALHANLDDPEATVTAANKAVCALVKALEPGVS</sequence>
<dbReference type="Proteomes" id="UP000305778">
    <property type="component" value="Unassembled WGS sequence"/>
</dbReference>
<dbReference type="Gene3D" id="1.10.10.10">
    <property type="entry name" value="Winged helix-like DNA-binding domain superfamily/Winged helix DNA-binding domain"/>
    <property type="match status" value="1"/>
</dbReference>
<dbReference type="OrthoDB" id="4222895at2"/>
<dbReference type="CDD" id="cd00090">
    <property type="entry name" value="HTH_ARSR"/>
    <property type="match status" value="1"/>
</dbReference>
<dbReference type="InterPro" id="IPR000835">
    <property type="entry name" value="HTH_MarR-typ"/>
</dbReference>
<dbReference type="SUPFAM" id="SSF46785">
    <property type="entry name" value="Winged helix' DNA-binding domain"/>
    <property type="match status" value="1"/>
</dbReference>
<dbReference type="InterPro" id="IPR036388">
    <property type="entry name" value="WH-like_DNA-bd_sf"/>
</dbReference>
<evidence type="ECO:0000259" key="1">
    <source>
        <dbReference type="PROSITE" id="PS50995"/>
    </source>
</evidence>
<dbReference type="SMART" id="SM00347">
    <property type="entry name" value="HTH_MARR"/>
    <property type="match status" value="1"/>
</dbReference>
<reference evidence="2 3" key="1">
    <citation type="submission" date="2019-04" db="EMBL/GenBank/DDBJ databases">
        <title>Streptomyces oryziradicis sp. nov., a novel actinomycete isolated from rhizosphere soil of rice (Oryza sativa L.).</title>
        <authorList>
            <person name="Li C."/>
        </authorList>
    </citation>
    <scope>NUCLEOTIDE SEQUENCE [LARGE SCALE GENOMIC DNA]</scope>
    <source>
        <strain evidence="2 3">NEAU-C40</strain>
    </source>
</reference>
<comment type="caution">
    <text evidence="2">The sequence shown here is derived from an EMBL/GenBank/DDBJ whole genome shotgun (WGS) entry which is preliminary data.</text>
</comment>
<feature type="domain" description="HTH marR-type" evidence="1">
    <location>
        <begin position="2"/>
        <end position="149"/>
    </location>
</feature>
<dbReference type="InterPro" id="IPR039422">
    <property type="entry name" value="MarR/SlyA-like"/>
</dbReference>
<dbReference type="GO" id="GO:0003700">
    <property type="term" value="F:DNA-binding transcription factor activity"/>
    <property type="evidence" value="ECO:0007669"/>
    <property type="project" value="InterPro"/>
</dbReference>
<keyword evidence="3" id="KW-1185">Reference proteome</keyword>
<proteinExistence type="predicted"/>
<accession>A0A4U0SIJ6</accession>
<dbReference type="InterPro" id="IPR011991">
    <property type="entry name" value="ArsR-like_HTH"/>
</dbReference>
<dbReference type="PANTHER" id="PTHR33164:SF43">
    <property type="entry name" value="HTH-TYPE TRANSCRIPTIONAL REPRESSOR YETL"/>
    <property type="match status" value="1"/>
</dbReference>
<dbReference type="GO" id="GO:0006950">
    <property type="term" value="P:response to stress"/>
    <property type="evidence" value="ECO:0007669"/>
    <property type="project" value="TreeGrafter"/>
</dbReference>
<dbReference type="AlphaFoldDB" id="A0A4U0SIJ6"/>
<dbReference type="RefSeq" id="WP_136725679.1">
    <property type="nucleotide sequence ID" value="NZ_SUMC01000021.1"/>
</dbReference>
<protein>
    <submittedName>
        <fullName evidence="2">MarR family transcriptional regulator</fullName>
    </submittedName>
</protein>